<gene>
    <name evidence="1" type="ORF">I2I05_19600</name>
</gene>
<organism evidence="1 2">
    <name type="scientific">Hymenobacter jeongseonensis</name>
    <dbReference type="NCBI Taxonomy" id="2791027"/>
    <lineage>
        <taxon>Bacteria</taxon>
        <taxon>Pseudomonadati</taxon>
        <taxon>Bacteroidota</taxon>
        <taxon>Cytophagia</taxon>
        <taxon>Cytophagales</taxon>
        <taxon>Hymenobacteraceae</taxon>
        <taxon>Hymenobacter</taxon>
    </lineage>
</organism>
<sequence length="87" mass="9135">MPSSKPTPVTDLTQLVRYILTIDNMHGPDSIAQVRDRLMGLGLVVDRVVEGEAEVAATSSTGPGLDAIRAALQAGGFRLMDADTQVG</sequence>
<comment type="caution">
    <text evidence="1">The sequence shown here is derived from an EMBL/GenBank/DDBJ whole genome shotgun (WGS) entry which is preliminary data.</text>
</comment>
<dbReference type="RefSeq" id="WP_196283957.1">
    <property type="nucleotide sequence ID" value="NZ_JADQDQ010000014.1"/>
</dbReference>
<dbReference type="EMBL" id="JADQDQ010000014">
    <property type="protein sequence ID" value="MBF9239607.1"/>
    <property type="molecule type" value="Genomic_DNA"/>
</dbReference>
<evidence type="ECO:0000313" key="2">
    <source>
        <dbReference type="Proteomes" id="UP000597617"/>
    </source>
</evidence>
<dbReference type="Proteomes" id="UP000597617">
    <property type="component" value="Unassembled WGS sequence"/>
</dbReference>
<proteinExistence type="predicted"/>
<keyword evidence="2" id="KW-1185">Reference proteome</keyword>
<protein>
    <submittedName>
        <fullName evidence="1">Uncharacterized protein</fullName>
    </submittedName>
</protein>
<reference evidence="1 2" key="1">
    <citation type="submission" date="2020-11" db="EMBL/GenBank/DDBJ databases">
        <authorList>
            <person name="Kim M.K."/>
        </authorList>
    </citation>
    <scope>NUCLEOTIDE SEQUENCE [LARGE SCALE GENOMIC DNA]</scope>
    <source>
        <strain evidence="1 2">BT683</strain>
    </source>
</reference>
<name>A0ABS0IN35_9BACT</name>
<accession>A0ABS0IN35</accession>
<evidence type="ECO:0000313" key="1">
    <source>
        <dbReference type="EMBL" id="MBF9239607.1"/>
    </source>
</evidence>